<evidence type="ECO:0000256" key="2">
    <source>
        <dbReference type="SAM" id="SignalP"/>
    </source>
</evidence>
<keyword evidence="1" id="KW-0175">Coiled coil</keyword>
<keyword evidence="2" id="KW-0732">Signal</keyword>
<sequence>MKYIHFFFCLLLGMAVQAQIKIGDNPQNIDPSSVLELESSSRVLVITRVNTAQMDAIVPSAGALVYNTDVQCIHYYTGVEWKDICDAVAGSITFTSDDGTVVITSTGGNNYDLKVGQITGMNIVNETVFGADIATATIGERQLAPNSVGSSELQDNTVGKDEIQEAAVGTLEIIDGTIKPEDMEPGAFDQLLTTDAAGNVVWLNKNELGATQADQSTITGAGTAANPIKVADTVIGDILANTTSINVNANNIAQNSNDIAANTTAINNHISTDGDLDERNELTDLSFDPGTNILSLTRSDTGVTVDLSGLNNTGSDNQNLTLAGNNLSIDNGNTVSLAGFMDNTDEQQLSINPAGTRISLTDGGFVDLPAGTVDTDEQQLTLSGGNILTLERGGTVNLNPFLDDTDEQQLSISGTRISLTDGGFVDLPAGTINTDNQNLSLTGNTLNITDGTGVDLTPILGGANTDEQDLSLTGNIINITDGTGVDLTPILAGIDTDDQNLSLSGNTLNITDGTGVDLTPILGGVDTDNQNLSLSGNTLNITDGTGVDLTPILGSNQTAAQVPFTPVGNTASNEVQAAIEELQTEIDGITATGTNPNDELITSFSLTGTSLNIIENANIVPPVDLDPTFVTEAELSSFIPDWTSLANIPADIADGDDDTTYTAGTGLTLTGTVFALDNTTVTHDWADITNIPVNLDLDSTNDFDGDWTSLANIPADIADGDDDTNYTAGAGLTLTGTTFALDNTTITHDWADITNIPVNLDLDSTNDFDGDWTSLANIPADIADGDDDTNYTAGAGLTLTGTTFALDNTTITHDWADITNIPINLDIDSTNDFDGDWTSLANIPADIADGDDDTTYTAGAGLTLTGTTFAFDNSTVTHDWADITNIPVNLDLDSTNDFDGDWTSLANIPADIADGDDDTTYTAGAGLTLTGTTFAFDGSSITPDWTTLINVPAGFADNTDNDTTYSAGAGLTLTGTTFAFDNSTVIHDWADITNIPVNLDLDSTNDFDGDWTSLANIPADIADGDDDTTYTAGAGLTLTGTTFAFDGSSITPDWTTLINVPAGFADNTDNDTTYSAGAGLTLTGTTFAFDNSTVIHDWADITNIPVNLDLDSTNDFDGDWTSLANIPADIADGDDDTTYTAGAGLTLTGTTFAFDGSSITPDWTTLINVPAGFADNTDNDTTYSAGTGLTLTGTTFSVNDLAGDVTGPPNATVIANGSITSAKIAIGAVSGGPSGVIATNSITQGDIAPDAIGSSELDADSVGESEIKDNAVTTDKIFPGSVNSDKITDGTITADDIANFAIENAKIDADAVTTDKISNGTILNEDIAVAAAIAGTKINPNFGGQDVTTTGSYISGTTTYPDYVFQKYFLGRSSLNESYDFTSLKEVEAFVKVNHHLPGIKSASEVETDGHWNLTQGAINNLEKIEELFLHTIEQEKKIDQLKTENESLSAELESLRKDMDEIKALLQNKN</sequence>
<dbReference type="EMBL" id="VHIF01000001">
    <property type="protein sequence ID" value="TQO35766.1"/>
    <property type="molecule type" value="Genomic_DNA"/>
</dbReference>
<keyword evidence="4" id="KW-1185">Reference proteome</keyword>
<comment type="caution">
    <text evidence="3">The sequence shown here is derived from an EMBL/GenBank/DDBJ whole genome shotgun (WGS) entry which is preliminary data.</text>
</comment>
<dbReference type="Proteomes" id="UP000315363">
    <property type="component" value="Unassembled WGS sequence"/>
</dbReference>
<dbReference type="RefSeq" id="WP_142188251.1">
    <property type="nucleotide sequence ID" value="NZ_VHIF01000001.1"/>
</dbReference>
<feature type="coiled-coil region" evidence="1">
    <location>
        <begin position="1432"/>
        <end position="1466"/>
    </location>
</feature>
<accession>A0ABY3A657</accession>
<evidence type="ECO:0000256" key="1">
    <source>
        <dbReference type="SAM" id="Coils"/>
    </source>
</evidence>
<proteinExistence type="predicted"/>
<gene>
    <name evidence="3" type="ORF">GQ41_0317</name>
</gene>
<reference evidence="3 4" key="1">
    <citation type="submission" date="2019-06" db="EMBL/GenBank/DDBJ databases">
        <title>A large-scale integrated study on North Sea by COGITO (Coastal Microbe Genomic &amp; Taxonomic Observatory).</title>
        <authorList>
            <person name="Teeling H."/>
        </authorList>
    </citation>
    <scope>NUCLEOTIDE SEQUENCE [LARGE SCALE GENOMIC DNA]</scope>
    <source>
        <strain evidence="3 4">MAR_2009_79</strain>
    </source>
</reference>
<organism evidence="3 4">
    <name type="scientific">Arenibacter algicola</name>
    <dbReference type="NCBI Taxonomy" id="616991"/>
    <lineage>
        <taxon>Bacteria</taxon>
        <taxon>Pseudomonadati</taxon>
        <taxon>Bacteroidota</taxon>
        <taxon>Flavobacteriia</taxon>
        <taxon>Flavobacteriales</taxon>
        <taxon>Flavobacteriaceae</taxon>
        <taxon>Arenibacter</taxon>
    </lineage>
</organism>
<evidence type="ECO:0000313" key="4">
    <source>
        <dbReference type="Proteomes" id="UP000315363"/>
    </source>
</evidence>
<feature type="signal peptide" evidence="2">
    <location>
        <begin position="1"/>
        <end position="18"/>
    </location>
</feature>
<evidence type="ECO:0008006" key="5">
    <source>
        <dbReference type="Google" id="ProtNLM"/>
    </source>
</evidence>
<evidence type="ECO:0000313" key="3">
    <source>
        <dbReference type="EMBL" id="TQO35766.1"/>
    </source>
</evidence>
<name>A0ABY3A657_9FLAO</name>
<protein>
    <recommendedName>
        <fullName evidence="5">Peptidase S74 domain-containing protein</fullName>
    </recommendedName>
</protein>
<feature type="chain" id="PRO_5046839447" description="Peptidase S74 domain-containing protein" evidence="2">
    <location>
        <begin position="19"/>
        <end position="1471"/>
    </location>
</feature>